<protein>
    <submittedName>
        <fullName evidence="9">Methuselah 15-like protein</fullName>
    </submittedName>
</protein>
<feature type="transmembrane region" description="Helical" evidence="6">
    <location>
        <begin position="1600"/>
        <end position="1619"/>
    </location>
</feature>
<proteinExistence type="predicted"/>
<dbReference type="EMBL" id="LRGB01000024">
    <property type="protein sequence ID" value="KZS21745.1"/>
    <property type="molecule type" value="Genomic_DNA"/>
</dbReference>
<accession>A0A162SYR7</accession>
<sequence>MAAVSIHKWTVRFFLVFLIYPSANARGGHLDWIELADEIVHQQWCGTTDYCGFRNQSDDPATTESSTNEGLRKMTVQKPNDMKENQFLNTACHCDEECDSYGDCCYDALLANIHMEVKNNISEEEFEQNSLACLPLRFKDNDYKLDEKFHIYMINACPSTWVEDDDESLPALCRKSPNRLDYTHLIDIPVLSLETNRTYANVFCARCHSDANRLASWNVSVECDVDINTSNATRAQMFRPSNYQPGLRQWALVVNEDDGEDENEGTRTTIRCNLVSTGSRRCIPRIESCAEDWTDTSDEIKCQSYTFLVQEKHPSGYTKPRVYKNPHCAKCNHIPHNETDCFFTQQTIDKFRVALGNRNRYSFSMLIDFDFGGGAGGKVDHVCGPNEIFDRFRDRCHAVVCGATFVNEAGTCVRKSELENNWPTAGTWLNSSCQRVILMENVDYIQLENGSLILKANGKTLQPEEYEPSPGGQNVTICADDDQADTYFKYSVGQRYLSDICLAISVCCLALHIAIHIALPKLRNLPGKNLLSLSCALFVAQLLFLTGIGLRDVVGYGWCAFLGVATHWFYLAAFFWMNIMGFDICRTFTGSLTRNRGMPGRGQRSTFIFYSLYAWGFPTAIVSLGLMLDFTDLVDDYAPEYGYRVCWISNKAGLGVFFVLPVAVLLLENLILFSLTVFSIIKQRQAAQFAVEKNQSYRAANEAKTMTERLQPPSGSSAPLRRNSAVNNKQQIRFILYIKLGLIMGLGWIFGFVAALAKMPVLWYPFILFNALQGAFIFVAFCCKRKIYFMVYKWATKRPHPSDSSSSSRATASTNKPSISTHKSSIATPSSTTAEFESQSNRLSVVQRDNQPPPSLSAERLLPQMTAVEIVRRWVTSASPISRAKRNLPRVVVTKHFVNDDEFHQYPFANKESLTSHLFVQNNNPSALLKFGRCRCDVDCALYGDCCADAADVYDSDPKGSLSSPWTCLPMATETDRYTSSQKFYMYMIGSCPMDSTNDDDSVAALCHRRMDTESSHHQYSYLMDIPVLSLATNRTYANIYCAQCHSDTRRLAPWNISVHCNDDYDNFNVTRDQMFLDENYHPGTRSWVLHRGYVTISCVLTIDQFNQPANYLKANSISSFNYFRVTLPYHKSTFFYIQSQSAGGRHCVPIMNDCLSDWQDTAEGRHCDVYTLYVETSAVEVPKNPHCSDRSLHSFSIVMDFKFGGIQSNDEKTCSPNEIFDGLHDSCHAVTCHAAFSQQSPGICSPRQQSQQGAGNSSLSLRCSKVTLIKDVHYYSLGNGTLVLNGTGDTLQPSDYELGQNGIIQICESESFGRFLNELKNYLRYSYAQRYLSNVCLTISVICLAFHIGIHIALPKLRNVPGKNLLSLSCTLFLGQLLFLTGVGARNSIGYGPCAAIAVLIHWSLMAAFFWMNIMGFDMCRTFAGSQIKPHLQFRASVQRRRTTFRSYSLYGWSCPTFIVAIAMVVDFTDITDGRWAPNYGTHQCWICNKNGLGLFFILPMAVLLAVNFMFFLLTAWSIVKQWRETQFAMRKNQTGQPSNAIGNFLDSLKLTDMIYHRKRKSYVSRLRTRFFLYVKLGTIMGLGWVSGLIAAMADVPALWYPFILFNTLQGTFIFLAFDCKRKVYYMVYEVITRRPHPSNLSSSHRCSTTASTKLQAARRISVQTPPAIYNNQECQNEAV</sequence>
<feature type="compositionally biased region" description="Polar residues" evidence="5">
    <location>
        <begin position="815"/>
        <end position="832"/>
    </location>
</feature>
<feature type="transmembrane region" description="Helical" evidence="6">
    <location>
        <begin position="762"/>
        <end position="783"/>
    </location>
</feature>
<dbReference type="OrthoDB" id="6134459at2759"/>
<dbReference type="InterPro" id="IPR000832">
    <property type="entry name" value="GPCR_2_secretin-like"/>
</dbReference>
<evidence type="ECO:0000259" key="8">
    <source>
        <dbReference type="PROSITE" id="PS50261"/>
    </source>
</evidence>
<feature type="signal peptide" evidence="7">
    <location>
        <begin position="1"/>
        <end position="25"/>
    </location>
</feature>
<feature type="transmembrane region" description="Helical" evidence="6">
    <location>
        <begin position="530"/>
        <end position="549"/>
    </location>
</feature>
<dbReference type="PANTHER" id="PTHR45902:SF3">
    <property type="entry name" value="G-PROTEIN COUPLED RECEPTORS FAMILY 2 PROFILE 2 DOMAIN-CONTAINING PROTEIN"/>
    <property type="match status" value="1"/>
</dbReference>
<evidence type="ECO:0000256" key="3">
    <source>
        <dbReference type="ARBA" id="ARBA00022989"/>
    </source>
</evidence>
<comment type="caution">
    <text evidence="9">The sequence shown here is derived from an EMBL/GenBank/DDBJ whole genome shotgun (WGS) entry which is preliminary data.</text>
</comment>
<dbReference type="InterPro" id="IPR053231">
    <property type="entry name" value="GPCR_LN-TM7"/>
</dbReference>
<reference evidence="9 10" key="1">
    <citation type="submission" date="2016-03" db="EMBL/GenBank/DDBJ databases">
        <title>EvidentialGene: Evidence-directed Construction of Genes on Genomes.</title>
        <authorList>
            <person name="Gilbert D.G."/>
            <person name="Choi J.-H."/>
            <person name="Mockaitis K."/>
            <person name="Colbourne J."/>
            <person name="Pfrender M."/>
        </authorList>
    </citation>
    <scope>NUCLEOTIDE SEQUENCE [LARGE SCALE GENOMIC DNA]</scope>
    <source>
        <strain evidence="9 10">Xinb3</strain>
        <tissue evidence="9">Complete organism</tissue>
    </source>
</reference>
<feature type="transmembrane region" description="Helical" evidence="6">
    <location>
        <begin position="1332"/>
        <end position="1355"/>
    </location>
</feature>
<feature type="transmembrane region" description="Helical" evidence="6">
    <location>
        <begin position="607"/>
        <end position="628"/>
    </location>
</feature>
<evidence type="ECO:0000313" key="10">
    <source>
        <dbReference type="Proteomes" id="UP000076858"/>
    </source>
</evidence>
<feature type="transmembrane region" description="Helical" evidence="6">
    <location>
        <begin position="1497"/>
        <end position="1521"/>
    </location>
</feature>
<evidence type="ECO:0000256" key="1">
    <source>
        <dbReference type="ARBA" id="ARBA00004141"/>
    </source>
</evidence>
<dbReference type="STRING" id="35525.A0A162SYR7"/>
<feature type="transmembrane region" description="Helical" evidence="6">
    <location>
        <begin position="1390"/>
        <end position="1412"/>
    </location>
</feature>
<feature type="domain" description="G-protein coupled receptors family 2 profile 2" evidence="8">
    <location>
        <begin position="1330"/>
        <end position="1623"/>
    </location>
</feature>
<dbReference type="CDD" id="cd15039">
    <property type="entry name" value="7tmB3_Methuselah-like"/>
    <property type="match status" value="2"/>
</dbReference>
<keyword evidence="10" id="KW-1185">Reference proteome</keyword>
<feature type="transmembrane region" description="Helical" evidence="6">
    <location>
        <begin position="1449"/>
        <end position="1467"/>
    </location>
</feature>
<evidence type="ECO:0000313" key="9">
    <source>
        <dbReference type="EMBL" id="KZS21745.1"/>
    </source>
</evidence>
<dbReference type="PROSITE" id="PS50261">
    <property type="entry name" value="G_PROTEIN_RECEP_F2_4"/>
    <property type="match status" value="2"/>
</dbReference>
<organism evidence="9 10">
    <name type="scientific">Daphnia magna</name>
    <dbReference type="NCBI Taxonomy" id="35525"/>
    <lineage>
        <taxon>Eukaryota</taxon>
        <taxon>Metazoa</taxon>
        <taxon>Ecdysozoa</taxon>
        <taxon>Arthropoda</taxon>
        <taxon>Crustacea</taxon>
        <taxon>Branchiopoda</taxon>
        <taxon>Diplostraca</taxon>
        <taxon>Cladocera</taxon>
        <taxon>Anomopoda</taxon>
        <taxon>Daphniidae</taxon>
        <taxon>Daphnia</taxon>
    </lineage>
</organism>
<dbReference type="GO" id="GO:0007166">
    <property type="term" value="P:cell surface receptor signaling pathway"/>
    <property type="evidence" value="ECO:0007669"/>
    <property type="project" value="InterPro"/>
</dbReference>
<comment type="subcellular location">
    <subcellularLocation>
        <location evidence="1">Membrane</location>
        <topology evidence="1">Multi-pass membrane protein</topology>
    </subcellularLocation>
</comment>
<keyword evidence="3 6" id="KW-1133">Transmembrane helix</keyword>
<evidence type="ECO:0000256" key="4">
    <source>
        <dbReference type="ARBA" id="ARBA00023136"/>
    </source>
</evidence>
<feature type="domain" description="G-protein coupled receptors family 2 profile 2" evidence="8">
    <location>
        <begin position="494"/>
        <end position="785"/>
    </location>
</feature>
<dbReference type="Proteomes" id="UP000076858">
    <property type="component" value="Unassembled WGS sequence"/>
</dbReference>
<dbReference type="InterPro" id="IPR017981">
    <property type="entry name" value="GPCR_2-like_7TM"/>
</dbReference>
<evidence type="ECO:0000256" key="5">
    <source>
        <dbReference type="SAM" id="MobiDB-lite"/>
    </source>
</evidence>
<feature type="compositionally biased region" description="Low complexity" evidence="5">
    <location>
        <begin position="802"/>
        <end position="814"/>
    </location>
</feature>
<feature type="transmembrane region" description="Helical" evidence="6">
    <location>
        <begin position="1572"/>
        <end position="1594"/>
    </location>
</feature>
<feature type="chain" id="PRO_5007839862" evidence="7">
    <location>
        <begin position="26"/>
        <end position="1681"/>
    </location>
</feature>
<feature type="transmembrane region" description="Helical" evidence="6">
    <location>
        <begin position="734"/>
        <end position="756"/>
    </location>
</feature>
<dbReference type="GO" id="GO:0016020">
    <property type="term" value="C:membrane"/>
    <property type="evidence" value="ECO:0007669"/>
    <property type="project" value="UniProtKB-SubCell"/>
</dbReference>
<feature type="region of interest" description="Disordered" evidence="5">
    <location>
        <begin position="798"/>
        <end position="832"/>
    </location>
</feature>
<evidence type="ECO:0000256" key="7">
    <source>
        <dbReference type="SAM" id="SignalP"/>
    </source>
</evidence>
<gene>
    <name evidence="9" type="ORF">APZ42_011717</name>
</gene>
<name>A0A162SYR7_9CRUS</name>
<feature type="transmembrane region" description="Helical" evidence="6">
    <location>
        <begin position="555"/>
        <end position="576"/>
    </location>
</feature>
<feature type="transmembrane region" description="Helical" evidence="6">
    <location>
        <begin position="657"/>
        <end position="681"/>
    </location>
</feature>
<keyword evidence="7" id="KW-0732">Signal</keyword>
<dbReference type="PANTHER" id="PTHR45902">
    <property type="entry name" value="LATROPHILIN RECEPTOR-LIKE PROTEIN A"/>
    <property type="match status" value="1"/>
</dbReference>
<keyword evidence="2 6" id="KW-0812">Transmembrane</keyword>
<dbReference type="Gene3D" id="1.20.1070.10">
    <property type="entry name" value="Rhodopsin 7-helix transmembrane proteins"/>
    <property type="match status" value="2"/>
</dbReference>
<keyword evidence="4 6" id="KW-0472">Membrane</keyword>
<feature type="transmembrane region" description="Helical" evidence="6">
    <location>
        <begin position="496"/>
        <end position="518"/>
    </location>
</feature>
<evidence type="ECO:0000256" key="2">
    <source>
        <dbReference type="ARBA" id="ARBA00022692"/>
    </source>
</evidence>
<dbReference type="GO" id="GO:0004930">
    <property type="term" value="F:G protein-coupled receptor activity"/>
    <property type="evidence" value="ECO:0007669"/>
    <property type="project" value="InterPro"/>
</dbReference>
<dbReference type="Pfam" id="PF00002">
    <property type="entry name" value="7tm_2"/>
    <property type="match status" value="2"/>
</dbReference>
<evidence type="ECO:0000256" key="6">
    <source>
        <dbReference type="SAM" id="Phobius"/>
    </source>
</evidence>